<dbReference type="KEGG" id="fcy:FRACYDRAFT_220431"/>
<name>A0A1E7EVE4_9STRA</name>
<dbReference type="InterPro" id="IPR023393">
    <property type="entry name" value="START-like_dom_sf"/>
</dbReference>
<feature type="compositionally biased region" description="Acidic residues" evidence="1">
    <location>
        <begin position="196"/>
        <end position="205"/>
    </location>
</feature>
<feature type="non-terminal residue" evidence="2">
    <location>
        <position position="1"/>
    </location>
</feature>
<proteinExistence type="predicted"/>
<dbReference type="Proteomes" id="UP000095751">
    <property type="component" value="Unassembled WGS sequence"/>
</dbReference>
<dbReference type="OrthoDB" id="197616at2759"/>
<feature type="region of interest" description="Disordered" evidence="1">
    <location>
        <begin position="180"/>
        <end position="213"/>
    </location>
</feature>
<dbReference type="Gene3D" id="3.30.530.20">
    <property type="match status" value="1"/>
</dbReference>
<dbReference type="EMBL" id="KV784374">
    <property type="protein sequence ID" value="OEU09862.1"/>
    <property type="molecule type" value="Genomic_DNA"/>
</dbReference>
<sequence>KVLEKQFNEHDLLRAYREIQSEYRNKAFGDEYYSNNNNGEEEEEISSSSSSSSSALQQQQQQQQQWKVLTTMNPNKNKKNTNDDNESDDEIIRVSMLEHPSDPLCPYVKMEAIIPKSVEKCWNFLSLDKWDETMPTMDPFYEGLVQFHMILARKRTKRILAFGKREFVFVSVTGDKPLDDGTWVSGTSDSDGNGNEGDDENENENDTTTIATSLPYRNKSYTRAFQDSIAFYKPIPPSESSSSSSTSLSGERTKLTIICRIDLNDSSSSTSDGGGGGGGGGGCIPMWLYVKTIGITGARSVLNMRRALLKEEG</sequence>
<evidence type="ECO:0000256" key="1">
    <source>
        <dbReference type="SAM" id="MobiDB-lite"/>
    </source>
</evidence>
<feature type="compositionally biased region" description="Low complexity" evidence="1">
    <location>
        <begin position="46"/>
        <end position="75"/>
    </location>
</feature>
<dbReference type="AlphaFoldDB" id="A0A1E7EVE4"/>
<protein>
    <recommendedName>
        <fullName evidence="4">START domain-containing protein</fullName>
    </recommendedName>
</protein>
<feature type="region of interest" description="Disordered" evidence="1">
    <location>
        <begin position="27"/>
        <end position="88"/>
    </location>
</feature>
<dbReference type="SUPFAM" id="SSF55961">
    <property type="entry name" value="Bet v1-like"/>
    <property type="match status" value="1"/>
</dbReference>
<keyword evidence="3" id="KW-1185">Reference proteome</keyword>
<reference evidence="2 3" key="1">
    <citation type="submission" date="2016-09" db="EMBL/GenBank/DDBJ databases">
        <title>Extensive genetic diversity and differential bi-allelic expression allows diatom success in the polar Southern Ocean.</title>
        <authorList>
            <consortium name="DOE Joint Genome Institute"/>
            <person name="Mock T."/>
            <person name="Otillar R.P."/>
            <person name="Strauss J."/>
            <person name="Dupont C."/>
            <person name="Frickenhaus S."/>
            <person name="Maumus F."/>
            <person name="Mcmullan M."/>
            <person name="Sanges R."/>
            <person name="Schmutz J."/>
            <person name="Toseland A."/>
            <person name="Valas R."/>
            <person name="Veluchamy A."/>
            <person name="Ward B.J."/>
            <person name="Allen A."/>
            <person name="Barry K."/>
            <person name="Falciatore A."/>
            <person name="Ferrante M."/>
            <person name="Fortunato A.E."/>
            <person name="Gloeckner G."/>
            <person name="Gruber A."/>
            <person name="Hipkin R."/>
            <person name="Janech M."/>
            <person name="Kroth P."/>
            <person name="Leese F."/>
            <person name="Lindquist E."/>
            <person name="Lyon B.R."/>
            <person name="Martin J."/>
            <person name="Mayer C."/>
            <person name="Parker M."/>
            <person name="Quesneville H."/>
            <person name="Raymond J."/>
            <person name="Uhlig C."/>
            <person name="Valentin K.U."/>
            <person name="Worden A.Z."/>
            <person name="Armbrust E.V."/>
            <person name="Bowler C."/>
            <person name="Green B."/>
            <person name="Moulton V."/>
            <person name="Van Oosterhout C."/>
            <person name="Grigoriev I."/>
        </authorList>
    </citation>
    <scope>NUCLEOTIDE SEQUENCE [LARGE SCALE GENOMIC DNA]</scope>
    <source>
        <strain evidence="2 3">CCMP1102</strain>
    </source>
</reference>
<dbReference type="InParanoid" id="A0A1E7EVE4"/>
<evidence type="ECO:0008006" key="4">
    <source>
        <dbReference type="Google" id="ProtNLM"/>
    </source>
</evidence>
<gene>
    <name evidence="2" type="ORF">FRACYDRAFT_220431</name>
</gene>
<evidence type="ECO:0000313" key="2">
    <source>
        <dbReference type="EMBL" id="OEU09862.1"/>
    </source>
</evidence>
<organism evidence="2 3">
    <name type="scientific">Fragilariopsis cylindrus CCMP1102</name>
    <dbReference type="NCBI Taxonomy" id="635003"/>
    <lineage>
        <taxon>Eukaryota</taxon>
        <taxon>Sar</taxon>
        <taxon>Stramenopiles</taxon>
        <taxon>Ochrophyta</taxon>
        <taxon>Bacillariophyta</taxon>
        <taxon>Bacillariophyceae</taxon>
        <taxon>Bacillariophycidae</taxon>
        <taxon>Bacillariales</taxon>
        <taxon>Bacillariaceae</taxon>
        <taxon>Fragilariopsis</taxon>
    </lineage>
</organism>
<accession>A0A1E7EVE4</accession>
<evidence type="ECO:0000313" key="3">
    <source>
        <dbReference type="Proteomes" id="UP000095751"/>
    </source>
</evidence>